<comment type="caution">
    <text evidence="2">The sequence shown here is derived from an EMBL/GenBank/DDBJ whole genome shotgun (WGS) entry which is preliminary data.</text>
</comment>
<evidence type="ECO:0000256" key="1">
    <source>
        <dbReference type="SAM" id="MobiDB-lite"/>
    </source>
</evidence>
<proteinExistence type="predicted"/>
<accession>A0AAJ0DF15</accession>
<dbReference type="Proteomes" id="UP001271007">
    <property type="component" value="Unassembled WGS sequence"/>
</dbReference>
<feature type="compositionally biased region" description="Basic residues" evidence="1">
    <location>
        <begin position="47"/>
        <end position="62"/>
    </location>
</feature>
<dbReference type="EMBL" id="JAWDJX010000020">
    <property type="protein sequence ID" value="KAK3052602.1"/>
    <property type="molecule type" value="Genomic_DNA"/>
</dbReference>
<protein>
    <submittedName>
        <fullName evidence="2">Uncharacterized protein</fullName>
    </submittedName>
</protein>
<feature type="region of interest" description="Disordered" evidence="1">
    <location>
        <begin position="40"/>
        <end position="88"/>
    </location>
</feature>
<dbReference type="AlphaFoldDB" id="A0AAJ0DF15"/>
<gene>
    <name evidence="2" type="ORF">LTR09_006457</name>
</gene>
<evidence type="ECO:0000313" key="3">
    <source>
        <dbReference type="Proteomes" id="UP001271007"/>
    </source>
</evidence>
<sequence>MSSEGSSPTTCTEVEPPALVWVNVHHPTDAQQKNYRRFVRSSVTKEQHRKFRNDKGLKRTRSPTRLSPRPSCRRRRSSPSISTVNSPASPPAILRPNWVILLLPPYERALSIEDQAVLESLARQEPVLRTALQAMMVARNCQPFLHRVVDTGANAVQPILSGHEHALVHQRLAGLSGVADLEQLALLLQAQVTDAADSSERRVTVAMADMIGEEAWSQLRAAGQAVHTRMSQPDFSPGCSDAAMATVAARLQCEAELAGRGAHVKTAGQCCVMLMHGLETRVHAADSACDGAVDGWWRQFERVMGAPLQALLAESLVRQLVARSLEQARDLLGPAMFTT</sequence>
<name>A0AAJ0DF15_9PEZI</name>
<keyword evidence="3" id="KW-1185">Reference proteome</keyword>
<evidence type="ECO:0000313" key="2">
    <source>
        <dbReference type="EMBL" id="KAK3052602.1"/>
    </source>
</evidence>
<reference evidence="2" key="1">
    <citation type="submission" date="2023-04" db="EMBL/GenBank/DDBJ databases">
        <title>Black Yeasts Isolated from many extreme environments.</title>
        <authorList>
            <person name="Coleine C."/>
            <person name="Stajich J.E."/>
            <person name="Selbmann L."/>
        </authorList>
    </citation>
    <scope>NUCLEOTIDE SEQUENCE</scope>
    <source>
        <strain evidence="2">CCFEE 5312</strain>
    </source>
</reference>
<organism evidence="2 3">
    <name type="scientific">Extremus antarcticus</name>
    <dbReference type="NCBI Taxonomy" id="702011"/>
    <lineage>
        <taxon>Eukaryota</taxon>
        <taxon>Fungi</taxon>
        <taxon>Dikarya</taxon>
        <taxon>Ascomycota</taxon>
        <taxon>Pezizomycotina</taxon>
        <taxon>Dothideomycetes</taxon>
        <taxon>Dothideomycetidae</taxon>
        <taxon>Mycosphaerellales</taxon>
        <taxon>Extremaceae</taxon>
        <taxon>Extremus</taxon>
    </lineage>
</organism>